<gene>
    <name evidence="3" type="ORF">OM075_19155</name>
</gene>
<dbReference type="InterPro" id="IPR014729">
    <property type="entry name" value="Rossmann-like_a/b/a_fold"/>
</dbReference>
<evidence type="ECO:0000313" key="3">
    <source>
        <dbReference type="EMBL" id="MCW3788595.1"/>
    </source>
</evidence>
<dbReference type="PANTHER" id="PTHR21294">
    <property type="entry name" value="ELECTRON TRANSFER FLAVOPROTEIN BETA-SUBUNIT"/>
    <property type="match status" value="1"/>
</dbReference>
<dbReference type="Proteomes" id="UP001209229">
    <property type="component" value="Unassembled WGS sequence"/>
</dbReference>
<evidence type="ECO:0000313" key="4">
    <source>
        <dbReference type="Proteomes" id="UP001209229"/>
    </source>
</evidence>
<name>A0AAE3SGK6_9BACT</name>
<keyword evidence="1" id="KW-0813">Transport</keyword>
<keyword evidence="4" id="KW-1185">Reference proteome</keyword>
<accession>A0AAE3SGK6</accession>
<organism evidence="3 4">
    <name type="scientific">Plebeiibacterium sediminum</name>
    <dbReference type="NCBI Taxonomy" id="2992112"/>
    <lineage>
        <taxon>Bacteria</taxon>
        <taxon>Pseudomonadati</taxon>
        <taxon>Bacteroidota</taxon>
        <taxon>Bacteroidia</taxon>
        <taxon>Marinilabiliales</taxon>
        <taxon>Marinilabiliaceae</taxon>
        <taxon>Plebeiibacterium</taxon>
    </lineage>
</organism>
<dbReference type="EMBL" id="JAPDPJ010000058">
    <property type="protein sequence ID" value="MCW3788595.1"/>
    <property type="molecule type" value="Genomic_DNA"/>
</dbReference>
<dbReference type="PANTHER" id="PTHR21294:SF17">
    <property type="entry name" value="PROTEIN FIXA"/>
    <property type="match status" value="1"/>
</dbReference>
<protein>
    <submittedName>
        <fullName evidence="3">Electron transfer flavoprotein subunit beta/FixA family protein</fullName>
    </submittedName>
</protein>
<dbReference type="CDD" id="cd01714">
    <property type="entry name" value="ETF_beta"/>
    <property type="match status" value="1"/>
</dbReference>
<dbReference type="InterPro" id="IPR033948">
    <property type="entry name" value="ETF_beta_N"/>
</dbReference>
<dbReference type="RefSeq" id="WP_301192153.1">
    <property type="nucleotide sequence ID" value="NZ_JAPDPJ010000058.1"/>
</dbReference>
<dbReference type="Pfam" id="PF01012">
    <property type="entry name" value="ETF"/>
    <property type="match status" value="1"/>
</dbReference>
<reference evidence="3" key="1">
    <citation type="submission" date="2022-10" db="EMBL/GenBank/DDBJ databases">
        <authorList>
            <person name="Yu W.X."/>
        </authorList>
    </citation>
    <scope>NUCLEOTIDE SEQUENCE</scope>
    <source>
        <strain evidence="3">AAT</strain>
    </source>
</reference>
<comment type="caution">
    <text evidence="3">The sequence shown here is derived from an EMBL/GenBank/DDBJ whole genome shotgun (WGS) entry which is preliminary data.</text>
</comment>
<dbReference type="SMART" id="SM00893">
    <property type="entry name" value="ETF"/>
    <property type="match status" value="1"/>
</dbReference>
<keyword evidence="1" id="KW-0249">Electron transport</keyword>
<dbReference type="SUPFAM" id="SSF52402">
    <property type="entry name" value="Adenine nucleotide alpha hydrolases-like"/>
    <property type="match status" value="1"/>
</dbReference>
<feature type="domain" description="Electron transfer flavoprotein alpha/beta-subunit N-terminal" evidence="2">
    <location>
        <begin position="26"/>
        <end position="239"/>
    </location>
</feature>
<dbReference type="InterPro" id="IPR014730">
    <property type="entry name" value="ETF_a/b_N"/>
</dbReference>
<dbReference type="Gene3D" id="3.40.50.620">
    <property type="entry name" value="HUPs"/>
    <property type="match status" value="1"/>
</dbReference>
<dbReference type="InterPro" id="IPR012255">
    <property type="entry name" value="ETF_b"/>
</dbReference>
<sequence>MGLKIIVLAKQVPDTRNVGKDAMKADGTVNRAALPAIFNPEDLNALEQALRLKDRYPDTEITILTMGPGRAADIIREGLYRGADKGFLLTDRAFAGSDTLATSYAISCAIKKIKDFDIIIAGRQAIDGDTAQVGPQVAEKLNLPQVTYAEEIISVNEGIVAEDDKYGVPHAKLAEELDLQIKGSIRVKRRLERGVELIETTFPCVLTVNASAPDCRPRNAKKVMKYKHAKTVTEIQEQSEDYINIIEDRPYLKIEEWSVNDIETDHKWLGLTGSPTKVKKIENVVFQAKESKRISSDELELEQLIVELIENHTIG</sequence>
<proteinExistence type="predicted"/>
<evidence type="ECO:0000256" key="1">
    <source>
        <dbReference type="ARBA" id="ARBA00022982"/>
    </source>
</evidence>
<dbReference type="GO" id="GO:0009055">
    <property type="term" value="F:electron transfer activity"/>
    <property type="evidence" value="ECO:0007669"/>
    <property type="project" value="InterPro"/>
</dbReference>
<evidence type="ECO:0000259" key="2">
    <source>
        <dbReference type="SMART" id="SM00893"/>
    </source>
</evidence>
<dbReference type="AlphaFoldDB" id="A0AAE3SGK6"/>